<dbReference type="Pfam" id="PF11845">
    <property type="entry name" value="Tll0287-like"/>
    <property type="match status" value="1"/>
</dbReference>
<dbReference type="PROSITE" id="PS51257">
    <property type="entry name" value="PROKAR_LIPOPROTEIN"/>
    <property type="match status" value="1"/>
</dbReference>
<name>A0A0P8C3L3_9BACT</name>
<dbReference type="AlphaFoldDB" id="A0A0P8C3L3"/>
<organism evidence="2 3">
    <name type="scientific">Algoriphagus marincola HL-49</name>
    <dbReference type="NCBI Taxonomy" id="1305737"/>
    <lineage>
        <taxon>Bacteria</taxon>
        <taxon>Pseudomonadati</taxon>
        <taxon>Bacteroidota</taxon>
        <taxon>Cytophagia</taxon>
        <taxon>Cytophagales</taxon>
        <taxon>Cyclobacteriaceae</taxon>
        <taxon>Algoriphagus</taxon>
    </lineage>
</organism>
<dbReference type="Proteomes" id="UP000050421">
    <property type="component" value="Unassembled WGS sequence"/>
</dbReference>
<gene>
    <name evidence="2" type="ORF">HLUCCX10_06790</name>
</gene>
<evidence type="ECO:0000259" key="1">
    <source>
        <dbReference type="Pfam" id="PF11845"/>
    </source>
</evidence>
<feature type="domain" description="Tll0287-like" evidence="1">
    <location>
        <begin position="63"/>
        <end position="209"/>
    </location>
</feature>
<dbReference type="STRING" id="1305737.GCA_000526355_03073"/>
<dbReference type="EMBL" id="LJXT01000033">
    <property type="protein sequence ID" value="KPQ17179.1"/>
    <property type="molecule type" value="Genomic_DNA"/>
</dbReference>
<protein>
    <recommendedName>
        <fullName evidence="1">Tll0287-like domain-containing protein</fullName>
    </recommendedName>
</protein>
<comment type="caution">
    <text evidence="2">The sequence shown here is derived from an EMBL/GenBank/DDBJ whole genome shotgun (WGS) entry which is preliminary data.</text>
</comment>
<evidence type="ECO:0000313" key="2">
    <source>
        <dbReference type="EMBL" id="KPQ17179.1"/>
    </source>
</evidence>
<dbReference type="eggNOG" id="COG1472">
    <property type="taxonomic scope" value="Bacteria"/>
</dbReference>
<dbReference type="OrthoDB" id="1494333at2"/>
<evidence type="ECO:0000313" key="3">
    <source>
        <dbReference type="Proteomes" id="UP000050421"/>
    </source>
</evidence>
<dbReference type="InterPro" id="IPR021796">
    <property type="entry name" value="Tll0287-like_dom"/>
</dbReference>
<proteinExistence type="predicted"/>
<sequence length="217" mass="24226">MTKNLTLVFLITILASCGGGERVSKEVFEEVNQAMEVKKLNEAEILDKAMVWGDSISLEAQKQLMGSLQKAIAEKGVPGAIEFCNVQALPILKEVGDKYGVEVRRASNRYRNPTDQPTEMELRYLETYEYDVENGNELAPNLQKLNGGEELLYTKAIVIPGGLCLNCHGEPGKEISEETLQKLNELYPEDKAIGHQIGDLRGMWSIKIPKKEVVKEM</sequence>
<dbReference type="PATRIC" id="fig|1305737.6.peg.2024"/>
<accession>A0A0P8C3L3</accession>
<reference evidence="2 3" key="1">
    <citation type="submission" date="2015-09" db="EMBL/GenBank/DDBJ databases">
        <title>Identification and resolution of microdiversity through metagenomic sequencing of parallel consortia.</title>
        <authorList>
            <person name="Nelson W.C."/>
            <person name="Romine M.F."/>
            <person name="Lindemann S.R."/>
        </authorList>
    </citation>
    <scope>NUCLEOTIDE SEQUENCE [LARGE SCALE GENOMIC DNA]</scope>
    <source>
        <strain evidence="2">HL-49</strain>
    </source>
</reference>